<keyword evidence="11" id="KW-0902">Two-component regulatory system</keyword>
<evidence type="ECO:0000259" key="17">
    <source>
        <dbReference type="PROSITE" id="PS50885"/>
    </source>
</evidence>
<proteinExistence type="predicted"/>
<comment type="subcellular location">
    <subcellularLocation>
        <location evidence="2">Cell membrane</location>
        <topology evidence="2">Multi-pass membrane protein</topology>
    </subcellularLocation>
</comment>
<dbReference type="PANTHER" id="PTHR42878:SF7">
    <property type="entry name" value="SENSOR HISTIDINE KINASE GLRK"/>
    <property type="match status" value="1"/>
</dbReference>
<dbReference type="EMBL" id="JAPNKA010000001">
    <property type="protein sequence ID" value="MCY1083443.1"/>
    <property type="molecule type" value="Genomic_DNA"/>
</dbReference>
<dbReference type="CDD" id="cd18773">
    <property type="entry name" value="PDC1_HK_sensor"/>
    <property type="match status" value="1"/>
</dbReference>
<evidence type="ECO:0000256" key="9">
    <source>
        <dbReference type="ARBA" id="ARBA00022840"/>
    </source>
</evidence>
<dbReference type="PANTHER" id="PTHR42878">
    <property type="entry name" value="TWO-COMPONENT HISTIDINE KINASE"/>
    <property type="match status" value="1"/>
</dbReference>
<dbReference type="Gene3D" id="3.30.450.20">
    <property type="entry name" value="PAS domain"/>
    <property type="match status" value="2"/>
</dbReference>
<dbReference type="InterPro" id="IPR000014">
    <property type="entry name" value="PAS"/>
</dbReference>
<dbReference type="NCBIfam" id="TIGR00229">
    <property type="entry name" value="sensory_box"/>
    <property type="match status" value="1"/>
</dbReference>
<evidence type="ECO:0000256" key="1">
    <source>
        <dbReference type="ARBA" id="ARBA00000085"/>
    </source>
</evidence>
<feature type="domain" description="PAC" evidence="16">
    <location>
        <begin position="451"/>
        <end position="503"/>
    </location>
</feature>
<keyword evidence="7" id="KW-0547">Nucleotide-binding</keyword>
<evidence type="ECO:0000259" key="15">
    <source>
        <dbReference type="PROSITE" id="PS50112"/>
    </source>
</evidence>
<dbReference type="RefSeq" id="WP_267541972.1">
    <property type="nucleotide sequence ID" value="NZ_JAPNKA010000001.1"/>
</dbReference>
<dbReference type="InterPro" id="IPR050351">
    <property type="entry name" value="BphY/WalK/GraS-like"/>
</dbReference>
<keyword evidence="10 14" id="KW-1133">Transmembrane helix</keyword>
<keyword evidence="6 14" id="KW-0812">Transmembrane</keyword>
<evidence type="ECO:0000256" key="6">
    <source>
        <dbReference type="ARBA" id="ARBA00022692"/>
    </source>
</evidence>
<comment type="caution">
    <text evidence="18">The sequence shown here is derived from an EMBL/GenBank/DDBJ whole genome shotgun (WGS) entry which is preliminary data.</text>
</comment>
<keyword evidence="19" id="KW-1185">Reference proteome</keyword>
<evidence type="ECO:0000313" key="18">
    <source>
        <dbReference type="EMBL" id="MCY1083443.1"/>
    </source>
</evidence>
<dbReference type="InterPro" id="IPR000700">
    <property type="entry name" value="PAS-assoc_C"/>
</dbReference>
<dbReference type="SMART" id="SM00091">
    <property type="entry name" value="PAS"/>
    <property type="match status" value="1"/>
</dbReference>
<evidence type="ECO:0000256" key="14">
    <source>
        <dbReference type="SAM" id="Phobius"/>
    </source>
</evidence>
<evidence type="ECO:0000256" key="4">
    <source>
        <dbReference type="ARBA" id="ARBA00022475"/>
    </source>
</evidence>
<feature type="transmembrane region" description="Helical" evidence="14">
    <location>
        <begin position="12"/>
        <end position="30"/>
    </location>
</feature>
<organism evidence="18 19">
    <name type="scientific">Archangium lansingense</name>
    <dbReference type="NCBI Taxonomy" id="2995310"/>
    <lineage>
        <taxon>Bacteria</taxon>
        <taxon>Pseudomonadati</taxon>
        <taxon>Myxococcota</taxon>
        <taxon>Myxococcia</taxon>
        <taxon>Myxococcales</taxon>
        <taxon>Cystobacterineae</taxon>
        <taxon>Archangiaceae</taxon>
        <taxon>Archangium</taxon>
    </lineage>
</organism>
<dbReference type="Pfam" id="PF08448">
    <property type="entry name" value="PAS_4"/>
    <property type="match status" value="1"/>
</dbReference>
<evidence type="ECO:0000256" key="2">
    <source>
        <dbReference type="ARBA" id="ARBA00004651"/>
    </source>
</evidence>
<keyword evidence="4" id="KW-1003">Cell membrane</keyword>
<accession>A0ABT4AP34</accession>
<dbReference type="PROSITE" id="PS50112">
    <property type="entry name" value="PAS"/>
    <property type="match status" value="1"/>
</dbReference>
<gene>
    <name evidence="18" type="ORF">OV287_54300</name>
</gene>
<dbReference type="InterPro" id="IPR003660">
    <property type="entry name" value="HAMP_dom"/>
</dbReference>
<evidence type="ECO:0000256" key="5">
    <source>
        <dbReference type="ARBA" id="ARBA00022679"/>
    </source>
</evidence>
<feature type="region of interest" description="Disordered" evidence="13">
    <location>
        <begin position="499"/>
        <end position="531"/>
    </location>
</feature>
<dbReference type="Proteomes" id="UP001207654">
    <property type="component" value="Unassembled WGS sequence"/>
</dbReference>
<evidence type="ECO:0000256" key="10">
    <source>
        <dbReference type="ARBA" id="ARBA00022989"/>
    </source>
</evidence>
<comment type="catalytic activity">
    <reaction evidence="1">
        <text>ATP + protein L-histidine = ADP + protein N-phospho-L-histidine.</text>
        <dbReference type="EC" id="2.7.13.3"/>
    </reaction>
</comment>
<feature type="compositionally biased region" description="Basic and acidic residues" evidence="13">
    <location>
        <begin position="509"/>
        <end position="519"/>
    </location>
</feature>
<evidence type="ECO:0000256" key="13">
    <source>
        <dbReference type="SAM" id="MobiDB-lite"/>
    </source>
</evidence>
<dbReference type="InterPro" id="IPR033479">
    <property type="entry name" value="dCache_1"/>
</dbReference>
<evidence type="ECO:0000256" key="12">
    <source>
        <dbReference type="ARBA" id="ARBA00023136"/>
    </source>
</evidence>
<keyword evidence="12 14" id="KW-0472">Membrane</keyword>
<dbReference type="Pfam" id="PF02743">
    <property type="entry name" value="dCache_1"/>
    <property type="match status" value="1"/>
</dbReference>
<evidence type="ECO:0000256" key="3">
    <source>
        <dbReference type="ARBA" id="ARBA00012438"/>
    </source>
</evidence>
<evidence type="ECO:0000256" key="7">
    <source>
        <dbReference type="ARBA" id="ARBA00022741"/>
    </source>
</evidence>
<name>A0ABT4AP34_9BACT</name>
<dbReference type="CDD" id="cd00130">
    <property type="entry name" value="PAS"/>
    <property type="match status" value="1"/>
</dbReference>
<dbReference type="Pfam" id="PF00672">
    <property type="entry name" value="HAMP"/>
    <property type="match status" value="1"/>
</dbReference>
<dbReference type="InterPro" id="IPR035965">
    <property type="entry name" value="PAS-like_dom_sf"/>
</dbReference>
<evidence type="ECO:0000256" key="8">
    <source>
        <dbReference type="ARBA" id="ARBA00022777"/>
    </source>
</evidence>
<dbReference type="Gene3D" id="6.10.340.10">
    <property type="match status" value="1"/>
</dbReference>
<dbReference type="InterPro" id="IPR013656">
    <property type="entry name" value="PAS_4"/>
</dbReference>
<reference evidence="18 19" key="1">
    <citation type="submission" date="2022-11" db="EMBL/GenBank/DDBJ databases">
        <title>Minimal conservation of predation-associated metabolite biosynthetic gene clusters underscores biosynthetic potential of Myxococcota including descriptions for ten novel species: Archangium lansinium sp. nov., Myxococcus landrumus sp. nov., Nannocystis bai.</title>
        <authorList>
            <person name="Ahearne A."/>
            <person name="Stevens C."/>
            <person name="Phillips K."/>
        </authorList>
    </citation>
    <scope>NUCLEOTIDE SEQUENCE [LARGE SCALE GENOMIC DNA]</scope>
    <source>
        <strain evidence="18 19">MIWBW</strain>
    </source>
</reference>
<feature type="domain" description="PAS" evidence="15">
    <location>
        <begin position="370"/>
        <end position="407"/>
    </location>
</feature>
<evidence type="ECO:0000313" key="19">
    <source>
        <dbReference type="Proteomes" id="UP001207654"/>
    </source>
</evidence>
<evidence type="ECO:0000259" key="16">
    <source>
        <dbReference type="PROSITE" id="PS50113"/>
    </source>
</evidence>
<protein>
    <recommendedName>
        <fullName evidence="3">histidine kinase</fullName>
        <ecNumber evidence="3">2.7.13.3</ecNumber>
    </recommendedName>
</protein>
<evidence type="ECO:0000256" key="11">
    <source>
        <dbReference type="ARBA" id="ARBA00023012"/>
    </source>
</evidence>
<dbReference type="SMART" id="SM00304">
    <property type="entry name" value="HAMP"/>
    <property type="match status" value="1"/>
</dbReference>
<keyword evidence="8" id="KW-0418">Kinase</keyword>
<dbReference type="PROSITE" id="PS50113">
    <property type="entry name" value="PAC"/>
    <property type="match status" value="1"/>
</dbReference>
<dbReference type="PROSITE" id="PS50885">
    <property type="entry name" value="HAMP"/>
    <property type="match status" value="1"/>
</dbReference>
<keyword evidence="9" id="KW-0067">ATP-binding</keyword>
<dbReference type="SUPFAM" id="SSF55785">
    <property type="entry name" value="PYP-like sensor domain (PAS domain)"/>
    <property type="match status" value="1"/>
</dbReference>
<keyword evidence="5" id="KW-0808">Transferase</keyword>
<sequence length="531" mass="58533">MPRLRIHAKLLMAFTIVLLPVLVLLIASFLSDLRRTQDAIQEAQSMTARSVSVQIAETFDNAIGFGWAVAQDPLMQTMEPRVLDPHLQEMVKHYPLYDSIAVYDVNGDNRGWGDPNQPATPRLRIGDRKYFRQVMKTNAPVISEALELKRLEHTGVVACIPIRGPKGRPIGVVNIMIRSDQLAHRFVDANLQPMQTIFLADSNSRLAFHTGASQLTYQQSGTFMHIDAIKKALTDLSPQVARFTSPLAGDEHLGAFAPVPRYPWAVGISTPRDIALAPLFSQLRLQLGAFAGILLLNSLLALWLARSYARPVQQLQAAAQALAHGEREPPVDIHTGDELEELGSTFRRMAAEVARREAEVKALYKEAEQQALQLAAIIASVPDAIFLASLDGRVVGTNPAGLRLLGIRGNAELNMSLPEYLQRYDIRHLAGQPMEPEELPIVRALAGETFTGETMRLRSQDGRQLLLSSNGAPVRDASGQIILGLIVIRDITSRRQEEAAALQASKKRMAQEQRTEHPEPGVGEYPVPRTG</sequence>
<feature type="domain" description="HAMP" evidence="17">
    <location>
        <begin position="306"/>
        <end position="358"/>
    </location>
</feature>
<dbReference type="SUPFAM" id="SSF158472">
    <property type="entry name" value="HAMP domain-like"/>
    <property type="match status" value="1"/>
</dbReference>
<dbReference type="EC" id="2.7.13.3" evidence="3"/>